<dbReference type="STRING" id="151549.A0A4C1YAR2"/>
<feature type="compositionally biased region" description="Polar residues" evidence="1">
    <location>
        <begin position="197"/>
        <end position="208"/>
    </location>
</feature>
<evidence type="ECO:0008006" key="4">
    <source>
        <dbReference type="Google" id="ProtNLM"/>
    </source>
</evidence>
<sequence length="555" mass="62532">MQVKIITTLNYITAKPLCGLGAKIISDFKRIESINRGPALDPIRRSATSKRSLRIFFEADKREITVHDSASILEFAEEATRITKTSSRSGHKLGTSLLELVTAREERFLKDDQELDVAAASTSSPTRWINDLITMINNPKQNQLALCAHCAGRRGGREAVLAGKPGGVQLYEIPCRAAHSRGRLPTERESSVERSQRLASQNFRTLANRQRESSADRSQRLASQNARTLANRDRESSAERSQRLASQNSRTLANRDRESSAERSQRLTQQNARSTRNRTRRQHNLLNAAFAYDCTVDYSELNDIDIGRMDKICNLCQAKKWAAETPGLCCSGGKVNIPIIPEPTSVLKELISGSHPSSKHFLNHSRQYNTLFQMTSFGAKEIREGNFMPTFKVQGQVYHLIENRPPNDLKLIIHADVKPPNEHRGRYNAPVVDEVAVLMIDEDKGPRDIVLTARDGRLQRVSEIHRSYDPLQYPLLFPFGNDGYCINIPQQNTTATSKTVSCMQFYAFRFMRSLISAKATILQNPLYHEAPSITFGKEIHFLEEDAGKMLRDIPV</sequence>
<proteinExistence type="predicted"/>
<feature type="compositionally biased region" description="Basic and acidic residues" evidence="1">
    <location>
        <begin position="209"/>
        <end position="219"/>
    </location>
</feature>
<keyword evidence="3" id="KW-1185">Reference proteome</keyword>
<comment type="caution">
    <text evidence="2">The sequence shown here is derived from an EMBL/GenBank/DDBJ whole genome shotgun (WGS) entry which is preliminary data.</text>
</comment>
<dbReference type="EMBL" id="BGZK01001133">
    <property type="protein sequence ID" value="GBP72120.1"/>
    <property type="molecule type" value="Genomic_DNA"/>
</dbReference>
<evidence type="ECO:0000256" key="1">
    <source>
        <dbReference type="SAM" id="MobiDB-lite"/>
    </source>
</evidence>
<dbReference type="AlphaFoldDB" id="A0A4C1YAR2"/>
<feature type="compositionally biased region" description="Basic and acidic residues" evidence="1">
    <location>
        <begin position="184"/>
        <end position="196"/>
    </location>
</feature>
<name>A0A4C1YAR2_EUMVA</name>
<feature type="compositionally biased region" description="Polar residues" evidence="1">
    <location>
        <begin position="243"/>
        <end position="252"/>
    </location>
</feature>
<reference evidence="2 3" key="1">
    <citation type="journal article" date="2019" name="Commun. Biol.">
        <title>The bagworm genome reveals a unique fibroin gene that provides high tensile strength.</title>
        <authorList>
            <person name="Kono N."/>
            <person name="Nakamura H."/>
            <person name="Ohtoshi R."/>
            <person name="Tomita M."/>
            <person name="Numata K."/>
            <person name="Arakawa K."/>
        </authorList>
    </citation>
    <scope>NUCLEOTIDE SEQUENCE [LARGE SCALE GENOMIC DNA]</scope>
</reference>
<evidence type="ECO:0000313" key="3">
    <source>
        <dbReference type="Proteomes" id="UP000299102"/>
    </source>
</evidence>
<feature type="compositionally biased region" description="Basic and acidic residues" evidence="1">
    <location>
        <begin position="253"/>
        <end position="265"/>
    </location>
</feature>
<dbReference type="Proteomes" id="UP000299102">
    <property type="component" value="Unassembled WGS sequence"/>
</dbReference>
<evidence type="ECO:0000313" key="2">
    <source>
        <dbReference type="EMBL" id="GBP72120.1"/>
    </source>
</evidence>
<dbReference type="PANTHER" id="PTHR45786">
    <property type="entry name" value="DNA BINDING PROTEIN-LIKE"/>
    <property type="match status" value="1"/>
</dbReference>
<organism evidence="2 3">
    <name type="scientific">Eumeta variegata</name>
    <name type="common">Bagworm moth</name>
    <name type="synonym">Eumeta japonica</name>
    <dbReference type="NCBI Taxonomy" id="151549"/>
    <lineage>
        <taxon>Eukaryota</taxon>
        <taxon>Metazoa</taxon>
        <taxon>Ecdysozoa</taxon>
        <taxon>Arthropoda</taxon>
        <taxon>Hexapoda</taxon>
        <taxon>Insecta</taxon>
        <taxon>Pterygota</taxon>
        <taxon>Neoptera</taxon>
        <taxon>Endopterygota</taxon>
        <taxon>Lepidoptera</taxon>
        <taxon>Glossata</taxon>
        <taxon>Ditrysia</taxon>
        <taxon>Tineoidea</taxon>
        <taxon>Psychidae</taxon>
        <taxon>Oiketicinae</taxon>
        <taxon>Eumeta</taxon>
    </lineage>
</organism>
<feature type="region of interest" description="Disordered" evidence="1">
    <location>
        <begin position="179"/>
        <end position="280"/>
    </location>
</feature>
<feature type="compositionally biased region" description="Basic and acidic residues" evidence="1">
    <location>
        <begin position="230"/>
        <end position="242"/>
    </location>
</feature>
<dbReference type="PANTHER" id="PTHR45786:SF74">
    <property type="entry name" value="ATP-DEPENDENT DNA HELICASE"/>
    <property type="match status" value="1"/>
</dbReference>
<accession>A0A4C1YAR2</accession>
<protein>
    <recommendedName>
        <fullName evidence="4">Helitron helicase-like domain-containing protein</fullName>
    </recommendedName>
</protein>
<gene>
    <name evidence="2" type="ORF">EVAR_55163_1</name>
</gene>
<dbReference type="OrthoDB" id="10051381at2759"/>